<keyword evidence="3" id="KW-0723">Serine/threonine-protein kinase</keyword>
<dbReference type="Gramene" id="OE9A026607T2">
    <property type="protein sequence ID" value="OE9A026607C2"/>
    <property type="gene ID" value="OE9A026607"/>
</dbReference>
<evidence type="ECO:0000313" key="13">
    <source>
        <dbReference type="Proteomes" id="UP000594638"/>
    </source>
</evidence>
<evidence type="ECO:0000259" key="11">
    <source>
        <dbReference type="PROSITE" id="PS50011"/>
    </source>
</evidence>
<evidence type="ECO:0000256" key="5">
    <source>
        <dbReference type="ARBA" id="ARBA00022741"/>
    </source>
</evidence>
<evidence type="ECO:0000256" key="8">
    <source>
        <dbReference type="ARBA" id="ARBA00047899"/>
    </source>
</evidence>
<feature type="compositionally biased region" description="Basic and acidic residues" evidence="10">
    <location>
        <begin position="123"/>
        <end position="133"/>
    </location>
</feature>
<dbReference type="InterPro" id="IPR011009">
    <property type="entry name" value="Kinase-like_dom_sf"/>
</dbReference>
<reference evidence="12 13" key="1">
    <citation type="submission" date="2019-12" db="EMBL/GenBank/DDBJ databases">
        <authorList>
            <person name="Alioto T."/>
            <person name="Alioto T."/>
            <person name="Gomez Garrido J."/>
        </authorList>
    </citation>
    <scope>NUCLEOTIDE SEQUENCE [LARGE SCALE GENOMIC DNA]</scope>
</reference>
<evidence type="ECO:0000256" key="10">
    <source>
        <dbReference type="SAM" id="MobiDB-lite"/>
    </source>
</evidence>
<sequence length="679" mass="75471">MSTNLKDSLVEGTSLPVTPEAAISVEYLPPSVIETSRPPLVRSIKQHRYEVCSSGSNAIPTDPEMKKTYTRADSMISSICSYKSSHFSMQKDDASDLFTAQLRSNNGKKQIPGSGNGNGNGNGHEEMGEDSTREQALTLDSKDYIPHPVDETENSHSNDLLEPVDFSLYSAAKGAIELLNDNLPSKSGNRYCSSPQNSFYSAQYVEAKQSFTNTEVSECASSVKKSGKSGEVSNLCDYMESGKTSIHRGSTSSDVSDESCSSSFSSAMYKPHKANDTRWEAIRAVRSRYNGSLELKHFRMLKRLGGGDIGSVHLAELIGTRTYFAMKVMDKEALASRKKLPRAQTEKEILQSLDHPFLPTLYTHFETEKFSFLVMEYCPGGDLHALRQKQPGKFFPEHAARFYVAEVLLALEYLHMLGIIYRDLKPENILVREDGHIMLSDFDLSLRCAVSPTLVKFSNSSSKPKNSGYCIEPSCAIQSACIQPTCFAPRFISKSKKEKKSKPKLEINNQANPLPELLAEPTSARSMSFVGTHEYLAPEIIKGEGHGSAVDWWTFGIFLYELLFGRTPFKGAANRATLFNVVGQPLRFPESPTVSFAARDLIRGLLVKEPQHRLAYRRGATEIKQHPFFQSVNWALIRCASPPDVPLPFTTRDDRSPTSGKVPDVEVKPSGNYFEIDFF</sequence>
<dbReference type="OrthoDB" id="432483at2759"/>
<dbReference type="GO" id="GO:0005524">
    <property type="term" value="F:ATP binding"/>
    <property type="evidence" value="ECO:0007669"/>
    <property type="project" value="UniProtKB-KW"/>
</dbReference>
<evidence type="ECO:0000256" key="2">
    <source>
        <dbReference type="ARBA" id="ARBA00012513"/>
    </source>
</evidence>
<dbReference type="PROSITE" id="PS50011">
    <property type="entry name" value="PROTEIN_KINASE_DOM"/>
    <property type="match status" value="1"/>
</dbReference>
<proteinExistence type="inferred from homology"/>
<keyword evidence="13" id="KW-1185">Reference proteome</keyword>
<dbReference type="FunFam" id="1.10.510.10:FF:000020">
    <property type="entry name" value="serine/threonine-protein kinase D6PK-like"/>
    <property type="match status" value="1"/>
</dbReference>
<evidence type="ECO:0000256" key="1">
    <source>
        <dbReference type="ARBA" id="ARBA00009903"/>
    </source>
</evidence>
<evidence type="ECO:0000256" key="3">
    <source>
        <dbReference type="ARBA" id="ARBA00022527"/>
    </source>
</evidence>
<feature type="domain" description="Protein kinase" evidence="11">
    <location>
        <begin position="298"/>
        <end position="629"/>
    </location>
</feature>
<dbReference type="SMART" id="SM00220">
    <property type="entry name" value="S_TKc"/>
    <property type="match status" value="1"/>
</dbReference>
<dbReference type="FunFam" id="1.10.510.10:FF:000028">
    <property type="entry name" value="serine/threonine-protein kinase D6PK-like"/>
    <property type="match status" value="1"/>
</dbReference>
<comment type="caution">
    <text evidence="12">The sequence shown here is derived from an EMBL/GenBank/DDBJ whole genome shotgun (WGS) entry which is preliminary data.</text>
</comment>
<accession>A0A8S0UGJ1</accession>
<dbReference type="PROSITE" id="PS00108">
    <property type="entry name" value="PROTEIN_KINASE_ST"/>
    <property type="match status" value="1"/>
</dbReference>
<organism evidence="12 13">
    <name type="scientific">Olea europaea subsp. europaea</name>
    <dbReference type="NCBI Taxonomy" id="158383"/>
    <lineage>
        <taxon>Eukaryota</taxon>
        <taxon>Viridiplantae</taxon>
        <taxon>Streptophyta</taxon>
        <taxon>Embryophyta</taxon>
        <taxon>Tracheophyta</taxon>
        <taxon>Spermatophyta</taxon>
        <taxon>Magnoliopsida</taxon>
        <taxon>eudicotyledons</taxon>
        <taxon>Gunneridae</taxon>
        <taxon>Pentapetalae</taxon>
        <taxon>asterids</taxon>
        <taxon>lamiids</taxon>
        <taxon>Lamiales</taxon>
        <taxon>Oleaceae</taxon>
        <taxon>Oleeae</taxon>
        <taxon>Olea</taxon>
    </lineage>
</organism>
<dbReference type="AlphaFoldDB" id="A0A8S0UGJ1"/>
<dbReference type="EC" id="2.7.11.1" evidence="2"/>
<dbReference type="FunFam" id="3.30.200.20:FF:000032">
    <property type="entry name" value="Serine/threonine-protein kinase D6PK-like"/>
    <property type="match status" value="1"/>
</dbReference>
<keyword evidence="5" id="KW-0547">Nucleotide-binding</keyword>
<dbReference type="Gramene" id="OE9A026607T1">
    <property type="protein sequence ID" value="OE9A026607C1"/>
    <property type="gene ID" value="OE9A026607"/>
</dbReference>
<dbReference type="Pfam" id="PF00069">
    <property type="entry name" value="Pkinase"/>
    <property type="match status" value="2"/>
</dbReference>
<evidence type="ECO:0000313" key="12">
    <source>
        <dbReference type="EMBL" id="CAA3016853.1"/>
    </source>
</evidence>
<dbReference type="Gene3D" id="3.30.200.20">
    <property type="entry name" value="Phosphorylase Kinase, domain 1"/>
    <property type="match status" value="1"/>
</dbReference>
<dbReference type="InterPro" id="IPR008271">
    <property type="entry name" value="Ser/Thr_kinase_AS"/>
</dbReference>
<dbReference type="Proteomes" id="UP000594638">
    <property type="component" value="Unassembled WGS sequence"/>
</dbReference>
<dbReference type="PANTHER" id="PTHR45637">
    <property type="entry name" value="FLIPPASE KINASE 1-RELATED"/>
    <property type="match status" value="1"/>
</dbReference>
<keyword evidence="7" id="KW-0067">ATP-binding</keyword>
<dbReference type="EMBL" id="CACTIH010007650">
    <property type="protein sequence ID" value="CAA3016853.1"/>
    <property type="molecule type" value="Genomic_DNA"/>
</dbReference>
<dbReference type="SUPFAM" id="SSF56112">
    <property type="entry name" value="Protein kinase-like (PK-like)"/>
    <property type="match status" value="1"/>
</dbReference>
<evidence type="ECO:0000256" key="7">
    <source>
        <dbReference type="ARBA" id="ARBA00022840"/>
    </source>
</evidence>
<dbReference type="GO" id="GO:0004674">
    <property type="term" value="F:protein serine/threonine kinase activity"/>
    <property type="evidence" value="ECO:0007669"/>
    <property type="project" value="UniProtKB-KW"/>
</dbReference>
<comment type="similarity">
    <text evidence="1">Belongs to the protein kinase superfamily. AGC Ser/Thr protein kinase family.</text>
</comment>
<evidence type="ECO:0000256" key="6">
    <source>
        <dbReference type="ARBA" id="ARBA00022777"/>
    </source>
</evidence>
<dbReference type="CDD" id="cd05574">
    <property type="entry name" value="STKc_phototropin_like"/>
    <property type="match status" value="1"/>
</dbReference>
<evidence type="ECO:0000256" key="4">
    <source>
        <dbReference type="ARBA" id="ARBA00022679"/>
    </source>
</evidence>
<dbReference type="Gene3D" id="1.10.510.10">
    <property type="entry name" value="Transferase(Phosphotransferase) domain 1"/>
    <property type="match status" value="2"/>
</dbReference>
<comment type="catalytic activity">
    <reaction evidence="8">
        <text>L-threonyl-[protein] + ATP = O-phospho-L-threonyl-[protein] + ADP + H(+)</text>
        <dbReference type="Rhea" id="RHEA:46608"/>
        <dbReference type="Rhea" id="RHEA-COMP:11060"/>
        <dbReference type="Rhea" id="RHEA-COMP:11605"/>
        <dbReference type="ChEBI" id="CHEBI:15378"/>
        <dbReference type="ChEBI" id="CHEBI:30013"/>
        <dbReference type="ChEBI" id="CHEBI:30616"/>
        <dbReference type="ChEBI" id="CHEBI:61977"/>
        <dbReference type="ChEBI" id="CHEBI:456216"/>
        <dbReference type="EC" id="2.7.11.1"/>
    </reaction>
</comment>
<dbReference type="InterPro" id="IPR000719">
    <property type="entry name" value="Prot_kinase_dom"/>
</dbReference>
<protein>
    <recommendedName>
        <fullName evidence="2">non-specific serine/threonine protein kinase</fullName>
        <ecNumber evidence="2">2.7.11.1</ecNumber>
    </recommendedName>
</protein>
<comment type="catalytic activity">
    <reaction evidence="9">
        <text>L-seryl-[protein] + ATP = O-phospho-L-seryl-[protein] + ADP + H(+)</text>
        <dbReference type="Rhea" id="RHEA:17989"/>
        <dbReference type="Rhea" id="RHEA-COMP:9863"/>
        <dbReference type="Rhea" id="RHEA-COMP:11604"/>
        <dbReference type="ChEBI" id="CHEBI:15378"/>
        <dbReference type="ChEBI" id="CHEBI:29999"/>
        <dbReference type="ChEBI" id="CHEBI:30616"/>
        <dbReference type="ChEBI" id="CHEBI:83421"/>
        <dbReference type="ChEBI" id="CHEBI:456216"/>
        <dbReference type="EC" id="2.7.11.1"/>
    </reaction>
</comment>
<keyword evidence="4" id="KW-0808">Transferase</keyword>
<evidence type="ECO:0000256" key="9">
    <source>
        <dbReference type="ARBA" id="ARBA00048679"/>
    </source>
</evidence>
<feature type="region of interest" description="Disordered" evidence="10">
    <location>
        <begin position="105"/>
        <end position="133"/>
    </location>
</feature>
<gene>
    <name evidence="12" type="ORF">OLEA9_A026607</name>
</gene>
<name>A0A8S0UGJ1_OLEEU</name>
<keyword evidence="6 12" id="KW-0418">Kinase</keyword>